<accession>A8AAP3</accession>
<evidence type="ECO:0000256" key="4">
    <source>
        <dbReference type="ARBA" id="ARBA00016304"/>
    </source>
</evidence>
<dbReference type="Pfam" id="PF01920">
    <property type="entry name" value="Prefoldin_2"/>
    <property type="match status" value="1"/>
</dbReference>
<dbReference type="GO" id="GO:0016272">
    <property type="term" value="C:prefoldin complex"/>
    <property type="evidence" value="ECO:0007669"/>
    <property type="project" value="UniProtKB-UniRule"/>
</dbReference>
<comment type="subcellular location">
    <subcellularLocation>
        <location evidence="1 9">Cytoplasm</location>
    </subcellularLocation>
</comment>
<protein>
    <recommendedName>
        <fullName evidence="4 9">Prefoldin subunit beta</fullName>
    </recommendedName>
    <alternativeName>
        <fullName evidence="8 9">GimC subunit beta</fullName>
    </alternativeName>
</protein>
<name>A8AAP3_IGNH4</name>
<comment type="subunit">
    <text evidence="3 9">Heterohexamer of two alpha and four beta subunits.</text>
</comment>
<evidence type="ECO:0000256" key="3">
    <source>
        <dbReference type="ARBA" id="ARBA00011716"/>
    </source>
</evidence>
<evidence type="ECO:0000256" key="9">
    <source>
        <dbReference type="HAMAP-Rule" id="MF_00307"/>
    </source>
</evidence>
<dbReference type="EMBL" id="CP000816">
    <property type="protein sequence ID" value="ABU81995.1"/>
    <property type="molecule type" value="Genomic_DNA"/>
</dbReference>
<comment type="similarity">
    <text evidence="2 9">Belongs to the prefoldin subunit beta family.</text>
</comment>
<dbReference type="KEGG" id="iho:Igni_0813"/>
<dbReference type="HAMAP" id="MF_00307">
    <property type="entry name" value="PfdB"/>
    <property type="match status" value="1"/>
</dbReference>
<feature type="coiled-coil region" evidence="10">
    <location>
        <begin position="7"/>
        <end position="109"/>
    </location>
</feature>
<dbReference type="PANTHER" id="PTHR21431:SF0">
    <property type="entry name" value="PREFOLDIN SUBUNIT 6"/>
    <property type="match status" value="1"/>
</dbReference>
<dbReference type="HOGENOM" id="CLU_131909_2_0_2"/>
<dbReference type="GO" id="GO:0005737">
    <property type="term" value="C:cytoplasm"/>
    <property type="evidence" value="ECO:0007669"/>
    <property type="project" value="UniProtKB-SubCell"/>
</dbReference>
<comment type="function">
    <text evidence="7 9">Molecular chaperone capable of stabilizing a range of proteins. Seems to fulfill an ATP-independent, HSP70-like function in archaeal de novo protein folding.</text>
</comment>
<evidence type="ECO:0000256" key="8">
    <source>
        <dbReference type="ARBA" id="ARBA00033461"/>
    </source>
</evidence>
<evidence type="ECO:0000256" key="7">
    <source>
        <dbReference type="ARBA" id="ARBA00025077"/>
    </source>
</evidence>
<reference evidence="11 12" key="1">
    <citation type="journal article" date="2008" name="Genome Biol.">
        <title>A genomic analysis of the archaeal system Ignicoccus hospitalis-Nanoarchaeum equitans.</title>
        <authorList>
            <person name="Podar M."/>
            <person name="Anderson I."/>
            <person name="Makarova K.S."/>
            <person name="Elkins J.G."/>
            <person name="Ivanova N."/>
            <person name="Wall M.A."/>
            <person name="Lykidis A."/>
            <person name="Mavromatis K."/>
            <person name="Sun H."/>
            <person name="Hudson M.E."/>
            <person name="Chen W."/>
            <person name="Deciu C."/>
            <person name="Hutchison D."/>
            <person name="Eads J.R."/>
            <person name="Anderson A."/>
            <person name="Fernandes F."/>
            <person name="Szeto E."/>
            <person name="Lapidus A."/>
            <person name="Kyrpides N.C."/>
            <person name="Saier M.H.Jr."/>
            <person name="Richardson P.M."/>
            <person name="Rachel R."/>
            <person name="Huber H."/>
            <person name="Eisen J.A."/>
            <person name="Koonin E.V."/>
            <person name="Keller M."/>
            <person name="Stetter K.O."/>
        </authorList>
    </citation>
    <scope>NUCLEOTIDE SEQUENCE [LARGE SCALE GENOMIC DNA]</scope>
    <source>
        <strain evidence="12">KIN4/I / DSM 18386 / JCM 14125</strain>
    </source>
</reference>
<evidence type="ECO:0000256" key="5">
    <source>
        <dbReference type="ARBA" id="ARBA00022490"/>
    </source>
</evidence>
<evidence type="ECO:0000256" key="10">
    <source>
        <dbReference type="SAM" id="Coils"/>
    </source>
</evidence>
<dbReference type="Proteomes" id="UP000000262">
    <property type="component" value="Chromosome"/>
</dbReference>
<keyword evidence="10" id="KW-0175">Coiled coil</keyword>
<proteinExistence type="inferred from homology"/>
<dbReference type="InterPro" id="IPR002777">
    <property type="entry name" value="PFD_beta-like"/>
</dbReference>
<evidence type="ECO:0000256" key="6">
    <source>
        <dbReference type="ARBA" id="ARBA00023186"/>
    </source>
</evidence>
<dbReference type="GO" id="GO:0051087">
    <property type="term" value="F:protein-folding chaperone binding"/>
    <property type="evidence" value="ECO:0007669"/>
    <property type="project" value="TreeGrafter"/>
</dbReference>
<sequence>MSLDAQAQKLLAQYQQQQEVYQSLVQQRVLLEAELKELKKVLEELEKLPEDAELYKNVGHVLYKTKKDDLVKEIKDKIDLIEVKLAGLKKQEELVKSELEKLRQQLQKVLSGGGLAGGG</sequence>
<dbReference type="RefSeq" id="WP_012122959.1">
    <property type="nucleotide sequence ID" value="NC_009776.1"/>
</dbReference>
<dbReference type="GO" id="GO:0051082">
    <property type="term" value="F:unfolded protein binding"/>
    <property type="evidence" value="ECO:0007669"/>
    <property type="project" value="UniProtKB-UniRule"/>
</dbReference>
<dbReference type="PANTHER" id="PTHR21431">
    <property type="entry name" value="PREFOLDIN SUBUNIT 6"/>
    <property type="match status" value="1"/>
</dbReference>
<evidence type="ECO:0000313" key="11">
    <source>
        <dbReference type="EMBL" id="ABU81995.1"/>
    </source>
</evidence>
<keyword evidence="12" id="KW-1185">Reference proteome</keyword>
<dbReference type="GO" id="GO:0006457">
    <property type="term" value="P:protein folding"/>
    <property type="evidence" value="ECO:0007669"/>
    <property type="project" value="UniProtKB-UniRule"/>
</dbReference>
<dbReference type="eggNOG" id="arCOG01342">
    <property type="taxonomic scope" value="Archaea"/>
</dbReference>
<dbReference type="STRING" id="453591.Igni_0813"/>
<dbReference type="InterPro" id="IPR012713">
    <property type="entry name" value="PfdB"/>
</dbReference>
<evidence type="ECO:0000256" key="2">
    <source>
        <dbReference type="ARBA" id="ARBA00008045"/>
    </source>
</evidence>
<dbReference type="InterPro" id="IPR009053">
    <property type="entry name" value="Prefoldin"/>
</dbReference>
<dbReference type="AlphaFoldDB" id="A8AAP3"/>
<keyword evidence="5 9" id="KW-0963">Cytoplasm</keyword>
<dbReference type="Gene3D" id="1.10.287.370">
    <property type="match status" value="1"/>
</dbReference>
<organism evidence="11 12">
    <name type="scientific">Ignicoccus hospitalis (strain KIN4/I / DSM 18386 / JCM 14125)</name>
    <dbReference type="NCBI Taxonomy" id="453591"/>
    <lineage>
        <taxon>Archaea</taxon>
        <taxon>Thermoproteota</taxon>
        <taxon>Thermoprotei</taxon>
        <taxon>Desulfurococcales</taxon>
        <taxon>Desulfurococcaceae</taxon>
        <taxon>Ignicoccus</taxon>
    </lineage>
</organism>
<evidence type="ECO:0000313" key="12">
    <source>
        <dbReference type="Proteomes" id="UP000000262"/>
    </source>
</evidence>
<evidence type="ECO:0000256" key="1">
    <source>
        <dbReference type="ARBA" id="ARBA00004496"/>
    </source>
</evidence>
<keyword evidence="6 9" id="KW-0143">Chaperone</keyword>
<dbReference type="PhylomeDB" id="A8AAP3"/>
<dbReference type="GO" id="GO:0051131">
    <property type="term" value="P:chaperone-mediated protein complex assembly"/>
    <property type="evidence" value="ECO:0007669"/>
    <property type="project" value="TreeGrafter"/>
</dbReference>
<dbReference type="NCBIfam" id="TIGR02338">
    <property type="entry name" value="gimC_beta"/>
    <property type="match status" value="1"/>
</dbReference>
<gene>
    <name evidence="9" type="primary">pfdB</name>
    <name evidence="11" type="ordered locus">Igni_0813</name>
</gene>
<dbReference type="SUPFAM" id="SSF46579">
    <property type="entry name" value="Prefoldin"/>
    <property type="match status" value="1"/>
</dbReference>
<dbReference type="CDD" id="cd23162">
    <property type="entry name" value="Prefoldin_beta_GimC"/>
    <property type="match status" value="1"/>
</dbReference>
<dbReference type="GeneID" id="5562062"/>